<dbReference type="InterPro" id="IPR001650">
    <property type="entry name" value="Helicase_C-like"/>
</dbReference>
<evidence type="ECO:0000256" key="1">
    <source>
        <dbReference type="ARBA" id="ARBA00022741"/>
    </source>
</evidence>
<dbReference type="Pfam" id="PF00176">
    <property type="entry name" value="SNF2-rel_dom"/>
    <property type="match status" value="1"/>
</dbReference>
<evidence type="ECO:0000313" key="7">
    <source>
        <dbReference type="EMBL" id="RCW65389.1"/>
    </source>
</evidence>
<dbReference type="OrthoDB" id="9814088at2"/>
<dbReference type="InterPro" id="IPR000330">
    <property type="entry name" value="SNF2_N"/>
</dbReference>
<comment type="caution">
    <text evidence="7">The sequence shown here is derived from an EMBL/GenBank/DDBJ whole genome shotgun (WGS) entry which is preliminary data.</text>
</comment>
<feature type="domain" description="Helicase C-terminal" evidence="6">
    <location>
        <begin position="353"/>
        <end position="502"/>
    </location>
</feature>
<dbReference type="InterPro" id="IPR027417">
    <property type="entry name" value="P-loop_NTPase"/>
</dbReference>
<evidence type="ECO:0000259" key="6">
    <source>
        <dbReference type="PROSITE" id="PS51194"/>
    </source>
</evidence>
<dbReference type="PANTHER" id="PTHR45766:SF6">
    <property type="entry name" value="SWI_SNF-RELATED MATRIX-ASSOCIATED ACTIN-DEPENDENT REGULATOR OF CHROMATIN SUBFAMILY A-LIKE PROTEIN 1"/>
    <property type="match status" value="1"/>
</dbReference>
<keyword evidence="1" id="KW-0547">Nucleotide-binding</keyword>
<evidence type="ECO:0000259" key="5">
    <source>
        <dbReference type="PROSITE" id="PS51192"/>
    </source>
</evidence>
<accession>A0A368XCG0</accession>
<dbReference type="InterPro" id="IPR057342">
    <property type="entry name" value="DEXDc_RapA"/>
</dbReference>
<dbReference type="EMBL" id="QPJJ01000011">
    <property type="protein sequence ID" value="RCW65389.1"/>
    <property type="molecule type" value="Genomic_DNA"/>
</dbReference>
<dbReference type="CDD" id="cd18793">
    <property type="entry name" value="SF2_C_SNF"/>
    <property type="match status" value="1"/>
</dbReference>
<dbReference type="AlphaFoldDB" id="A0A368XCG0"/>
<dbReference type="GO" id="GO:0016787">
    <property type="term" value="F:hydrolase activity"/>
    <property type="evidence" value="ECO:0007669"/>
    <property type="project" value="UniProtKB-KW"/>
</dbReference>
<sequence>MDVSIKWDEEFFICLEQNLKQNINLASWDEFNMAYETVKSKQIRDFDELMTLDYLPHVKFLPHQIHSAKKVLTMMNGRALLADEVGLGKTIEAGLILKEYMLRGNIKKALILVPASLINQWVNELNQKFYIPAVASRKKMDWEMQEIVVTSLETAKRETNQKIILEQKYDLVIVDEAHKLRNKKTKNFNFVQALQKKYCLLLTATPMHNQIEDIFNLINLLKPGYLGDYNSFSQRFADGESSKHYVRQLIENVMIRNRRTDTEMNPSKRHIETIWVNPSNEEKEYYQLLESKLPSNSPFGNIIYKREFCSSIEACYVSLQKLLAKEEDLSKKEVISKLIEDITKIPKFTKAKKLAELLSNKKEKFIIFTEYHATQQALLALLIQNGIKAVPFRGGFKKSKKDYMKHLFEHYADVLVATEAAGEGINLQFCNHLINYDLPWNPMKLEQRIGRIHRFGQDKDVYIYNFALKETLEEDIVHLLYKKLHLFENVIGGLDKILEQLNMKDLEHMLNHIYSTSKTTGEAKIKIENISTILDSFTQERMPHSNAN</sequence>
<evidence type="ECO:0000256" key="4">
    <source>
        <dbReference type="ARBA" id="ARBA00022840"/>
    </source>
</evidence>
<dbReference type="Gene3D" id="3.40.50.10810">
    <property type="entry name" value="Tandem AAA-ATPase domain"/>
    <property type="match status" value="1"/>
</dbReference>
<proteinExistence type="predicted"/>
<keyword evidence="4" id="KW-0067">ATP-binding</keyword>
<dbReference type="SUPFAM" id="SSF52540">
    <property type="entry name" value="P-loop containing nucleoside triphosphate hydrolases"/>
    <property type="match status" value="2"/>
</dbReference>
<dbReference type="InterPro" id="IPR049730">
    <property type="entry name" value="SNF2/RAD54-like_C"/>
</dbReference>
<dbReference type="RefSeq" id="WP_114353674.1">
    <property type="nucleotide sequence ID" value="NZ_QPJJ01000011.1"/>
</dbReference>
<dbReference type="InterPro" id="IPR014001">
    <property type="entry name" value="Helicase_ATP-bd"/>
</dbReference>
<dbReference type="PROSITE" id="PS51192">
    <property type="entry name" value="HELICASE_ATP_BIND_1"/>
    <property type="match status" value="1"/>
</dbReference>
<keyword evidence="3 7" id="KW-0347">Helicase</keyword>
<dbReference type="PROSITE" id="PS51194">
    <property type="entry name" value="HELICASE_CTER"/>
    <property type="match status" value="1"/>
</dbReference>
<dbReference type="GO" id="GO:0004386">
    <property type="term" value="F:helicase activity"/>
    <property type="evidence" value="ECO:0007669"/>
    <property type="project" value="UniProtKB-KW"/>
</dbReference>
<dbReference type="SMART" id="SM00487">
    <property type="entry name" value="DEXDc"/>
    <property type="match status" value="1"/>
</dbReference>
<dbReference type="PANTHER" id="PTHR45766">
    <property type="entry name" value="DNA ANNEALING HELICASE AND ENDONUCLEASE ZRANB3 FAMILY MEMBER"/>
    <property type="match status" value="1"/>
</dbReference>
<gene>
    <name evidence="7" type="ORF">DFR57_111124</name>
</gene>
<keyword evidence="8" id="KW-1185">Reference proteome</keyword>
<dbReference type="InterPro" id="IPR038718">
    <property type="entry name" value="SNF2-like_sf"/>
</dbReference>
<name>A0A368XCG0_9BACI</name>
<evidence type="ECO:0000256" key="2">
    <source>
        <dbReference type="ARBA" id="ARBA00022801"/>
    </source>
</evidence>
<dbReference type="Proteomes" id="UP000252585">
    <property type="component" value="Unassembled WGS sequence"/>
</dbReference>
<dbReference type="CDD" id="cd18011">
    <property type="entry name" value="DEXDc_RapA"/>
    <property type="match status" value="1"/>
</dbReference>
<protein>
    <submittedName>
        <fullName evidence="7">Helicase-like protein</fullName>
    </submittedName>
</protein>
<evidence type="ECO:0000256" key="3">
    <source>
        <dbReference type="ARBA" id="ARBA00022806"/>
    </source>
</evidence>
<organism evidence="7 8">
    <name type="scientific">Saliterribacillus persicus</name>
    <dbReference type="NCBI Taxonomy" id="930114"/>
    <lineage>
        <taxon>Bacteria</taxon>
        <taxon>Bacillati</taxon>
        <taxon>Bacillota</taxon>
        <taxon>Bacilli</taxon>
        <taxon>Bacillales</taxon>
        <taxon>Bacillaceae</taxon>
        <taxon>Saliterribacillus</taxon>
    </lineage>
</organism>
<keyword evidence="2" id="KW-0378">Hydrolase</keyword>
<dbReference type="Pfam" id="PF00271">
    <property type="entry name" value="Helicase_C"/>
    <property type="match status" value="1"/>
</dbReference>
<evidence type="ECO:0000313" key="8">
    <source>
        <dbReference type="Proteomes" id="UP000252585"/>
    </source>
</evidence>
<dbReference type="GO" id="GO:0005524">
    <property type="term" value="F:ATP binding"/>
    <property type="evidence" value="ECO:0007669"/>
    <property type="project" value="UniProtKB-KW"/>
</dbReference>
<feature type="domain" description="Helicase ATP-binding" evidence="5">
    <location>
        <begin position="70"/>
        <end position="224"/>
    </location>
</feature>
<dbReference type="SMART" id="SM00490">
    <property type="entry name" value="HELICc"/>
    <property type="match status" value="1"/>
</dbReference>
<reference evidence="7 8" key="1">
    <citation type="submission" date="2018-07" db="EMBL/GenBank/DDBJ databases">
        <title>Genomic Encyclopedia of Type Strains, Phase IV (KMG-IV): sequencing the most valuable type-strain genomes for metagenomic binning, comparative biology and taxonomic classification.</title>
        <authorList>
            <person name="Goeker M."/>
        </authorList>
    </citation>
    <scope>NUCLEOTIDE SEQUENCE [LARGE SCALE GENOMIC DNA]</scope>
    <source>
        <strain evidence="7 8">DSM 27696</strain>
    </source>
</reference>
<dbReference type="Gene3D" id="3.40.50.300">
    <property type="entry name" value="P-loop containing nucleotide triphosphate hydrolases"/>
    <property type="match status" value="1"/>
</dbReference>